<feature type="domain" description="Helicase/UvrB N-terminal" evidence="1">
    <location>
        <begin position="77"/>
        <end position="141"/>
    </location>
</feature>
<dbReference type="Proteomes" id="UP000782880">
    <property type="component" value="Unassembled WGS sequence"/>
</dbReference>
<proteinExistence type="predicted"/>
<organism evidence="2 3">
    <name type="scientific">Subdoligranulum variabile</name>
    <dbReference type="NCBI Taxonomy" id="214851"/>
    <lineage>
        <taxon>Bacteria</taxon>
        <taxon>Bacillati</taxon>
        <taxon>Bacillota</taxon>
        <taxon>Clostridia</taxon>
        <taxon>Eubacteriales</taxon>
        <taxon>Oscillospiraceae</taxon>
        <taxon>Subdoligranulum</taxon>
    </lineage>
</organism>
<feature type="non-terminal residue" evidence="2">
    <location>
        <position position="143"/>
    </location>
</feature>
<dbReference type="InterPro" id="IPR006935">
    <property type="entry name" value="Helicase/UvrB_N"/>
</dbReference>
<reference evidence="2" key="2">
    <citation type="submission" date="2021-09" db="EMBL/GenBank/DDBJ databases">
        <authorList>
            <person name="Gilroy R."/>
        </authorList>
    </citation>
    <scope>NUCLEOTIDE SEQUENCE</scope>
    <source>
        <strain evidence="2">ChiBcec21-2208</strain>
    </source>
</reference>
<keyword evidence="2" id="KW-0547">Nucleotide-binding</keyword>
<dbReference type="GO" id="GO:0004386">
    <property type="term" value="F:helicase activity"/>
    <property type="evidence" value="ECO:0007669"/>
    <property type="project" value="UniProtKB-KW"/>
</dbReference>
<protein>
    <submittedName>
        <fullName evidence="2">DEAD/DEAH box helicase family protein</fullName>
    </submittedName>
</protein>
<gene>
    <name evidence="2" type="ORF">K8V20_00610</name>
</gene>
<evidence type="ECO:0000313" key="3">
    <source>
        <dbReference type="Proteomes" id="UP000782880"/>
    </source>
</evidence>
<dbReference type="EMBL" id="DYVE01000017">
    <property type="protein sequence ID" value="HJG27139.1"/>
    <property type="molecule type" value="Genomic_DNA"/>
</dbReference>
<keyword evidence="2" id="KW-0067">ATP-binding</keyword>
<evidence type="ECO:0000259" key="1">
    <source>
        <dbReference type="Pfam" id="PF04851"/>
    </source>
</evidence>
<dbReference type="AlphaFoldDB" id="A0A921II14"/>
<dbReference type="GO" id="GO:0016787">
    <property type="term" value="F:hydrolase activity"/>
    <property type="evidence" value="ECO:0007669"/>
    <property type="project" value="InterPro"/>
</dbReference>
<dbReference type="InterPro" id="IPR027417">
    <property type="entry name" value="P-loop_NTPase"/>
</dbReference>
<reference evidence="2" key="1">
    <citation type="journal article" date="2021" name="PeerJ">
        <title>Extensive microbial diversity within the chicken gut microbiome revealed by metagenomics and culture.</title>
        <authorList>
            <person name="Gilroy R."/>
            <person name="Ravi A."/>
            <person name="Getino M."/>
            <person name="Pursley I."/>
            <person name="Horton D.L."/>
            <person name="Alikhan N.F."/>
            <person name="Baker D."/>
            <person name="Gharbi K."/>
            <person name="Hall N."/>
            <person name="Watson M."/>
            <person name="Adriaenssens E.M."/>
            <person name="Foster-Nyarko E."/>
            <person name="Jarju S."/>
            <person name="Secka A."/>
            <person name="Antonio M."/>
            <person name="Oren A."/>
            <person name="Chaudhuri R.R."/>
            <person name="La Ragione R."/>
            <person name="Hildebrand F."/>
            <person name="Pallen M.J."/>
        </authorList>
    </citation>
    <scope>NUCLEOTIDE SEQUENCE</scope>
    <source>
        <strain evidence="2">ChiBcec21-2208</strain>
    </source>
</reference>
<sequence length="143" mass="15976">MKLQFRHQKFQADAANAVCEVFAGQPNGSAKYLLDQGSSGYASGAEDITFDSFGWGNRKLVSELTDSALLQNLRRVQLANGLAPSERLEGRYNLTVEMETGVGKTYTYIKTMYELNKRYGWSKFIIVVPSIAIREGVYKSFSV</sequence>
<dbReference type="Gene3D" id="3.40.50.300">
    <property type="entry name" value="P-loop containing nucleotide triphosphate hydrolases"/>
    <property type="match status" value="1"/>
</dbReference>
<accession>A0A921II14</accession>
<keyword evidence="2" id="KW-0378">Hydrolase</keyword>
<dbReference type="SUPFAM" id="SSF52540">
    <property type="entry name" value="P-loop containing nucleoside triphosphate hydrolases"/>
    <property type="match status" value="1"/>
</dbReference>
<evidence type="ECO:0000313" key="2">
    <source>
        <dbReference type="EMBL" id="HJG27139.1"/>
    </source>
</evidence>
<comment type="caution">
    <text evidence="2">The sequence shown here is derived from an EMBL/GenBank/DDBJ whole genome shotgun (WGS) entry which is preliminary data.</text>
</comment>
<dbReference type="Pfam" id="PF04851">
    <property type="entry name" value="ResIII"/>
    <property type="match status" value="1"/>
</dbReference>
<dbReference type="GO" id="GO:0005524">
    <property type="term" value="F:ATP binding"/>
    <property type="evidence" value="ECO:0007669"/>
    <property type="project" value="InterPro"/>
</dbReference>
<name>A0A921II14_9FIRM</name>
<keyword evidence="2" id="KW-0347">Helicase</keyword>
<dbReference type="GO" id="GO:0003677">
    <property type="term" value="F:DNA binding"/>
    <property type="evidence" value="ECO:0007669"/>
    <property type="project" value="InterPro"/>
</dbReference>